<reference evidence="2" key="1">
    <citation type="journal article" date="2016" name="Gigascience">
        <title>De novo construction of an expanded transcriptome assembly for the western tarnished plant bug, Lygus hesperus.</title>
        <authorList>
            <person name="Tassone E.E."/>
            <person name="Geib S.M."/>
            <person name="Hall B."/>
            <person name="Fabrick J.A."/>
            <person name="Brent C.S."/>
            <person name="Hull J.J."/>
        </authorList>
    </citation>
    <scope>NUCLEOTIDE SEQUENCE</scope>
</reference>
<protein>
    <submittedName>
        <fullName evidence="2">Uncharacterized protein</fullName>
    </submittedName>
</protein>
<accession>A0A146MAR9</accession>
<gene>
    <name evidence="2" type="ORF">g.22784</name>
</gene>
<evidence type="ECO:0000313" key="2">
    <source>
        <dbReference type="EMBL" id="JAQ15650.1"/>
    </source>
</evidence>
<feature type="region of interest" description="Disordered" evidence="1">
    <location>
        <begin position="16"/>
        <end position="82"/>
    </location>
</feature>
<dbReference type="AlphaFoldDB" id="A0A146MAR9"/>
<dbReference type="EMBL" id="GDHC01002979">
    <property type="protein sequence ID" value="JAQ15650.1"/>
    <property type="molecule type" value="Transcribed_RNA"/>
</dbReference>
<feature type="non-terminal residue" evidence="2">
    <location>
        <position position="1"/>
    </location>
</feature>
<organism evidence="2">
    <name type="scientific">Lygus hesperus</name>
    <name type="common">Western plant bug</name>
    <dbReference type="NCBI Taxonomy" id="30085"/>
    <lineage>
        <taxon>Eukaryota</taxon>
        <taxon>Metazoa</taxon>
        <taxon>Ecdysozoa</taxon>
        <taxon>Arthropoda</taxon>
        <taxon>Hexapoda</taxon>
        <taxon>Insecta</taxon>
        <taxon>Pterygota</taxon>
        <taxon>Neoptera</taxon>
        <taxon>Paraneoptera</taxon>
        <taxon>Hemiptera</taxon>
        <taxon>Heteroptera</taxon>
        <taxon>Panheteroptera</taxon>
        <taxon>Cimicomorpha</taxon>
        <taxon>Miridae</taxon>
        <taxon>Mirini</taxon>
        <taxon>Lygus</taxon>
    </lineage>
</organism>
<proteinExistence type="predicted"/>
<evidence type="ECO:0000256" key="1">
    <source>
        <dbReference type="SAM" id="MobiDB-lite"/>
    </source>
</evidence>
<sequence>GVVNLHAATSLTSDVTMSSSTSLTSDVSGVSSLSGTSNVSSASPGTSDVSGASASSGTSKVSSASSGTSQVSSASPVTSDVSRTPSYGGFIVNVQKVIVITRRVTRNYVADIDEDERLSLNTDHDEHLPLTTDQQARRALTYQVRTGSHYWKWTRVVMAVGLAIMISLVAHTLFDMGKCARQGKTLVRGKFFPVECEEECIWCIQFLRSQAIALIQKLQQEGKEILKKMNEYLLVFALENYHV</sequence>
<name>A0A146MAR9_LYGHE</name>
<feature type="compositionally biased region" description="Low complexity" evidence="1">
    <location>
        <begin position="16"/>
        <end position="75"/>
    </location>
</feature>